<evidence type="ECO:0000313" key="4">
    <source>
        <dbReference type="Proteomes" id="UP000032568"/>
    </source>
</evidence>
<feature type="signal peptide" evidence="1">
    <location>
        <begin position="1"/>
        <end position="20"/>
    </location>
</feature>
<dbReference type="GO" id="GO:0007160">
    <property type="term" value="P:cell-matrix adhesion"/>
    <property type="evidence" value="ECO:0007669"/>
    <property type="project" value="InterPro"/>
</dbReference>
<proteinExistence type="predicted"/>
<dbReference type="AlphaFoldDB" id="A0AAE9YRZ0"/>
<evidence type="ECO:0000313" key="3">
    <source>
        <dbReference type="EMBL" id="WDD99198.1"/>
    </source>
</evidence>
<dbReference type="RefSeq" id="WP_044835235.1">
    <property type="nucleotide sequence ID" value="NZ_CP059735.1"/>
</dbReference>
<dbReference type="InterPro" id="IPR013424">
    <property type="entry name" value="Ice-binding_C"/>
</dbReference>
<protein>
    <submittedName>
        <fullName evidence="3">PEP-CTERM sorting domain-containing protein</fullName>
    </submittedName>
</protein>
<organism evidence="3 4">
    <name type="scientific">Thalassomonas actiniarum</name>
    <dbReference type="NCBI Taxonomy" id="485447"/>
    <lineage>
        <taxon>Bacteria</taxon>
        <taxon>Pseudomonadati</taxon>
        <taxon>Pseudomonadota</taxon>
        <taxon>Gammaproteobacteria</taxon>
        <taxon>Alteromonadales</taxon>
        <taxon>Colwelliaceae</taxon>
        <taxon>Thalassomonas</taxon>
    </lineage>
</organism>
<dbReference type="Proteomes" id="UP000032568">
    <property type="component" value="Chromosome"/>
</dbReference>
<name>A0AAE9YRZ0_9GAMM</name>
<dbReference type="InterPro" id="IPR051495">
    <property type="entry name" value="Epithelial_Barrier/Signaling"/>
</dbReference>
<dbReference type="NCBIfam" id="TIGR02595">
    <property type="entry name" value="PEP_CTERM"/>
    <property type="match status" value="1"/>
</dbReference>
<evidence type="ECO:0000256" key="1">
    <source>
        <dbReference type="SAM" id="SignalP"/>
    </source>
</evidence>
<reference evidence="3 4" key="1">
    <citation type="journal article" date="2015" name="Genome Announc.">
        <title>Draft Genome Sequences of Marine Isolates of Thalassomonas viridans and Thalassomonas actiniarum.</title>
        <authorList>
            <person name="Olonade I."/>
            <person name="van Zyl L.J."/>
            <person name="Trindade M."/>
        </authorList>
    </citation>
    <scope>NUCLEOTIDE SEQUENCE [LARGE SCALE GENOMIC DNA]</scope>
    <source>
        <strain evidence="3 4">A5K-106</strain>
    </source>
</reference>
<dbReference type="EMBL" id="CP059735">
    <property type="protein sequence ID" value="WDD99198.1"/>
    <property type="molecule type" value="Genomic_DNA"/>
</dbReference>
<accession>A0AAE9YRZ0</accession>
<keyword evidence="4" id="KW-1185">Reference proteome</keyword>
<dbReference type="InterPro" id="IPR003886">
    <property type="entry name" value="NIDO_dom"/>
</dbReference>
<dbReference type="PANTHER" id="PTHR13802:SF59">
    <property type="entry name" value="SUSHI DOMAIN-CONTAINING PROTEIN 2"/>
    <property type="match status" value="1"/>
</dbReference>
<feature type="chain" id="PRO_5041995297" evidence="1">
    <location>
        <begin position="21"/>
        <end position="274"/>
    </location>
</feature>
<gene>
    <name evidence="3" type="ORF">SG35_000465</name>
</gene>
<dbReference type="PANTHER" id="PTHR13802">
    <property type="entry name" value="MUCIN 4-RELATED"/>
    <property type="match status" value="1"/>
</dbReference>
<keyword evidence="1" id="KW-0732">Signal</keyword>
<evidence type="ECO:0000259" key="2">
    <source>
        <dbReference type="PROSITE" id="PS51220"/>
    </source>
</evidence>
<feature type="domain" description="NIDO" evidence="2">
    <location>
        <begin position="102"/>
        <end position="245"/>
    </location>
</feature>
<dbReference type="PROSITE" id="PS51220">
    <property type="entry name" value="NIDO"/>
    <property type="match status" value="1"/>
</dbReference>
<dbReference type="KEGG" id="tact:SG35_000465"/>
<dbReference type="SMART" id="SM00539">
    <property type="entry name" value="NIDO"/>
    <property type="match status" value="1"/>
</dbReference>
<sequence length="274" mass="28711">MRFKSLLCSALVFASSSVLATPIVSGLGGSAGFGENVLPANDDGSSGLIDITPALSGGLDFFGTNYSSLYVNNNGNVTFAERLGTFTPYALTGATDNPIIAPFFADVDTRAGATTASPGGNSTGSNLVYWDLDDVNNIFTVTWDDVGYFSQHNELVNSFQLALIDKGNGDFNIEFRYETINWTTGDSSGGSNGVGGTVARAGWNSGNGTDFSEINHSGNQDGMLNMPSNSNVGVDGLYVYEVRNGIVSEVPEPSTLAIFGLALCGLLGRRKFQG</sequence>
<reference evidence="3 4" key="2">
    <citation type="journal article" date="2022" name="Mar. Drugs">
        <title>Bioassay-Guided Fractionation Leads to the Detection of Cholic Acid Generated by the Rare Thalassomonas sp.</title>
        <authorList>
            <person name="Pheiffer F."/>
            <person name="Schneider Y.K."/>
            <person name="Hansen E.H."/>
            <person name="Andersen J.H."/>
            <person name="Isaksson J."/>
            <person name="Busche T."/>
            <person name="R C."/>
            <person name="Kalinowski J."/>
            <person name="Zyl L.V."/>
            <person name="Trindade M."/>
        </authorList>
    </citation>
    <scope>NUCLEOTIDE SEQUENCE [LARGE SCALE GENOMIC DNA]</scope>
    <source>
        <strain evidence="3 4">A5K-106</strain>
    </source>
</reference>
<dbReference type="Pfam" id="PF07589">
    <property type="entry name" value="PEP-CTERM"/>
    <property type="match status" value="1"/>
</dbReference>
<dbReference type="Pfam" id="PF06119">
    <property type="entry name" value="NIDO"/>
    <property type="match status" value="1"/>
</dbReference>